<accession>A0A0G4FI29</accession>
<sequence>MTHRDPDGYSVWFRWSNVYPWRSFNLVLREKPNTVGDLRRRLLRWYSHLYKSTSEIEFFGRAGEPCRTQDHRGVPRRNRNHQGAANRHETKRVQRATRPACSSSRCHSFHHVQSSGRLLSRSGSGGRRRKSRGRRRCLFKTDD</sequence>
<dbReference type="VEuPathDB" id="CryptoDB:Vbra_1372"/>
<reference evidence="2 3" key="1">
    <citation type="submission" date="2014-11" db="EMBL/GenBank/DDBJ databases">
        <authorList>
            <person name="Zhu J."/>
            <person name="Qi W."/>
            <person name="Song R."/>
        </authorList>
    </citation>
    <scope>NUCLEOTIDE SEQUENCE [LARGE SCALE GENOMIC DNA]</scope>
</reference>
<dbReference type="InParanoid" id="A0A0G4FI29"/>
<dbReference type="EMBL" id="CDMY01000444">
    <property type="protein sequence ID" value="CEM13149.1"/>
    <property type="molecule type" value="Genomic_DNA"/>
</dbReference>
<dbReference type="Proteomes" id="UP000041254">
    <property type="component" value="Unassembled WGS sequence"/>
</dbReference>
<organism evidence="2 3">
    <name type="scientific">Vitrella brassicaformis (strain CCMP3155)</name>
    <dbReference type="NCBI Taxonomy" id="1169540"/>
    <lineage>
        <taxon>Eukaryota</taxon>
        <taxon>Sar</taxon>
        <taxon>Alveolata</taxon>
        <taxon>Colpodellida</taxon>
        <taxon>Vitrellaceae</taxon>
        <taxon>Vitrella</taxon>
    </lineage>
</organism>
<proteinExistence type="predicted"/>
<evidence type="ECO:0000313" key="2">
    <source>
        <dbReference type="EMBL" id="CEM13149.1"/>
    </source>
</evidence>
<evidence type="ECO:0000313" key="3">
    <source>
        <dbReference type="Proteomes" id="UP000041254"/>
    </source>
</evidence>
<gene>
    <name evidence="2" type="ORF">Vbra_1372</name>
</gene>
<feature type="compositionally biased region" description="Basic residues" evidence="1">
    <location>
        <begin position="126"/>
        <end position="143"/>
    </location>
</feature>
<feature type="region of interest" description="Disordered" evidence="1">
    <location>
        <begin position="67"/>
        <end position="143"/>
    </location>
</feature>
<dbReference type="AlphaFoldDB" id="A0A0G4FI29"/>
<keyword evidence="3" id="KW-1185">Reference proteome</keyword>
<name>A0A0G4FI29_VITBC</name>
<evidence type="ECO:0000256" key="1">
    <source>
        <dbReference type="SAM" id="MobiDB-lite"/>
    </source>
</evidence>
<protein>
    <submittedName>
        <fullName evidence="2">Uncharacterized protein</fullName>
    </submittedName>
</protein>